<keyword evidence="3" id="KW-1185">Reference proteome</keyword>
<keyword evidence="1" id="KW-0732">Signal</keyword>
<dbReference type="Proteomes" id="UP001642540">
    <property type="component" value="Unassembled WGS sequence"/>
</dbReference>
<proteinExistence type="predicted"/>
<dbReference type="EMBL" id="CAXLJM020000023">
    <property type="protein sequence ID" value="CAL8089131.1"/>
    <property type="molecule type" value="Genomic_DNA"/>
</dbReference>
<organism evidence="2 3">
    <name type="scientific">Orchesella dallaii</name>
    <dbReference type="NCBI Taxonomy" id="48710"/>
    <lineage>
        <taxon>Eukaryota</taxon>
        <taxon>Metazoa</taxon>
        <taxon>Ecdysozoa</taxon>
        <taxon>Arthropoda</taxon>
        <taxon>Hexapoda</taxon>
        <taxon>Collembola</taxon>
        <taxon>Entomobryomorpha</taxon>
        <taxon>Entomobryoidea</taxon>
        <taxon>Orchesellidae</taxon>
        <taxon>Orchesellinae</taxon>
        <taxon>Orchesella</taxon>
    </lineage>
</organism>
<reference evidence="2 3" key="1">
    <citation type="submission" date="2024-08" db="EMBL/GenBank/DDBJ databases">
        <authorList>
            <person name="Cucini C."/>
            <person name="Frati F."/>
        </authorList>
    </citation>
    <scope>NUCLEOTIDE SEQUENCE [LARGE SCALE GENOMIC DNA]</scope>
</reference>
<feature type="chain" id="PRO_5046655115" evidence="1">
    <location>
        <begin position="21"/>
        <end position="246"/>
    </location>
</feature>
<gene>
    <name evidence="2" type="ORF">ODALV1_LOCUS7272</name>
</gene>
<feature type="signal peptide" evidence="1">
    <location>
        <begin position="1"/>
        <end position="20"/>
    </location>
</feature>
<protein>
    <submittedName>
        <fullName evidence="2">Uncharacterized protein</fullName>
    </submittedName>
</protein>
<evidence type="ECO:0000256" key="1">
    <source>
        <dbReference type="SAM" id="SignalP"/>
    </source>
</evidence>
<evidence type="ECO:0000313" key="2">
    <source>
        <dbReference type="EMBL" id="CAL8089131.1"/>
    </source>
</evidence>
<evidence type="ECO:0000313" key="3">
    <source>
        <dbReference type="Proteomes" id="UP001642540"/>
    </source>
</evidence>
<name>A0ABP1Q6K6_9HEXA</name>
<sequence length="246" mass="28166">MFTMFCLQLLVNLLDSPLFCVSSCFIGNDNRRERERLMHLEKERKCASVRATNKLFLWITSSLFLLSSNVVFVASKCEPNGTLLQYAGYEEECIVGGYEKFTLQYKRKTSLNAREAIKNFECKLCDPEQYLDCYTATNSDTGTCRCVSTHSKGYILVYDDSVKSCRGSLGSTCNRAVFCHEKLKCEFGICICDKGSTDCDKVPSPLEFLPYKISRAILHPPIYELSLMITMKCFYHLFHHLQITFL</sequence>
<accession>A0ABP1Q6K6</accession>
<comment type="caution">
    <text evidence="2">The sequence shown here is derived from an EMBL/GenBank/DDBJ whole genome shotgun (WGS) entry which is preliminary data.</text>
</comment>